<dbReference type="CDD" id="cd09917">
    <property type="entry name" value="F-box_SF"/>
    <property type="match status" value="1"/>
</dbReference>
<dbReference type="OrthoDB" id="2322499at2759"/>
<dbReference type="EMBL" id="KV448190">
    <property type="protein sequence ID" value="OAX41097.1"/>
    <property type="molecule type" value="Genomic_DNA"/>
</dbReference>
<dbReference type="PROSITE" id="PS50181">
    <property type="entry name" value="FBOX"/>
    <property type="match status" value="1"/>
</dbReference>
<evidence type="ECO:0000256" key="1">
    <source>
        <dbReference type="SAM" id="MobiDB-lite"/>
    </source>
</evidence>
<dbReference type="AlphaFoldDB" id="A0A1B7N8E0"/>
<accession>A0A1B7N8E0</accession>
<dbReference type="InterPro" id="IPR001810">
    <property type="entry name" value="F-box_dom"/>
</dbReference>
<dbReference type="SUPFAM" id="SSF81383">
    <property type="entry name" value="F-box domain"/>
    <property type="match status" value="1"/>
</dbReference>
<dbReference type="InterPro" id="IPR036047">
    <property type="entry name" value="F-box-like_dom_sf"/>
</dbReference>
<evidence type="ECO:0000313" key="3">
    <source>
        <dbReference type="EMBL" id="OAX41097.1"/>
    </source>
</evidence>
<gene>
    <name evidence="3" type="ORF">K503DRAFT_864114</name>
</gene>
<dbReference type="STRING" id="1314800.A0A1B7N8E0"/>
<feature type="domain" description="F-box" evidence="2">
    <location>
        <begin position="85"/>
        <end position="134"/>
    </location>
</feature>
<feature type="region of interest" description="Disordered" evidence="1">
    <location>
        <begin position="1"/>
        <end position="52"/>
    </location>
</feature>
<name>A0A1B7N8E0_9AGAM</name>
<dbReference type="Gene3D" id="1.20.1280.50">
    <property type="match status" value="1"/>
</dbReference>
<protein>
    <recommendedName>
        <fullName evidence="2">F-box domain-containing protein</fullName>
    </recommendedName>
</protein>
<reference evidence="3 4" key="1">
    <citation type="submission" date="2016-06" db="EMBL/GenBank/DDBJ databases">
        <title>Comparative genomics of the ectomycorrhizal sister species Rhizopogon vinicolor and Rhizopogon vesiculosus (Basidiomycota: Boletales) reveals a divergence of the mating type B locus.</title>
        <authorList>
            <consortium name="DOE Joint Genome Institute"/>
            <person name="Mujic A.B."/>
            <person name="Kuo A."/>
            <person name="Tritt A."/>
            <person name="Lipzen A."/>
            <person name="Chen C."/>
            <person name="Johnson J."/>
            <person name="Sharma A."/>
            <person name="Barry K."/>
            <person name="Grigoriev I.V."/>
            <person name="Spatafora J.W."/>
        </authorList>
    </citation>
    <scope>NUCLEOTIDE SEQUENCE [LARGE SCALE GENOMIC DNA]</scope>
    <source>
        <strain evidence="3 4">AM-OR11-026</strain>
    </source>
</reference>
<dbReference type="SMART" id="SM00256">
    <property type="entry name" value="FBOX"/>
    <property type="match status" value="1"/>
</dbReference>
<dbReference type="InParanoid" id="A0A1B7N8E0"/>
<evidence type="ECO:0000259" key="2">
    <source>
        <dbReference type="PROSITE" id="PS50181"/>
    </source>
</evidence>
<proteinExistence type="predicted"/>
<organism evidence="3 4">
    <name type="scientific">Rhizopogon vinicolor AM-OR11-026</name>
    <dbReference type="NCBI Taxonomy" id="1314800"/>
    <lineage>
        <taxon>Eukaryota</taxon>
        <taxon>Fungi</taxon>
        <taxon>Dikarya</taxon>
        <taxon>Basidiomycota</taxon>
        <taxon>Agaricomycotina</taxon>
        <taxon>Agaricomycetes</taxon>
        <taxon>Agaricomycetidae</taxon>
        <taxon>Boletales</taxon>
        <taxon>Suillineae</taxon>
        <taxon>Rhizopogonaceae</taxon>
        <taxon>Rhizopogon</taxon>
    </lineage>
</organism>
<sequence length="745" mass="83602">MSLEYAHSDGDPESMDYDSPLTELEDSGTEYSRETQSEDSGSEYGRETFKKPVKKRAKAVKVAVKKAVPAAKAKVSGSSRQKNTLSLIVTMPLDVLFEIFDLLQPSDLLHLSRTNKAFCEVLSSNNAASVWKTVRVNRGGIPDCMPGMSEVQWANLFFGGSQCHVCGVSKILRIDFGIRCRACTRCLKKNLVFESSFSSKFPGFNPLIMDLIPFANIGGWAHGHASGSKFFWSADVFQMAEQFGAYQKDAYMGKRGAKQALEVFMELRRKYVVSVINHAAVCNTWVNEDRKRHLNDIAELRSQNDKLIRVRLLDLGHNTQDVERLFLCRDIDIDKELTDARWKRLLPNIERKLSEVKEERRLEEQMKASSARRGHLMLIYIACVRQFRATQWASMPIYKEFFKFPDVAEFIDSLPSDGQDSEACRIMMDRLRVPELCAEYVYQKKLALAQLLASSSDISQDTLTLASQGTDTRDTLQLATSIFQCTRSGALPLITWDKVQYHKCDFHNITPNYGWSNSLAVCTFEISDPGVVAACSLLSLVGLDPEITTAGTMDQLPCLFFCSGCPPMSENGGSYRMAMDWRRSVFHYVEQRDALHSEPRWELLSAAQLEAVQSLRALECPGPYGRICCCNKCDAHFGNAVTKAAVIDHLRSHGITSPKEGVDFIYAEGLVKRPPPGTKTFVIPQVLGKPTGPGKIPPNRGKQDYCCQHCPRSSRTFVLGGVRHHLRDKHKIVSPSLGVDYHKIK</sequence>
<evidence type="ECO:0000313" key="4">
    <source>
        <dbReference type="Proteomes" id="UP000092154"/>
    </source>
</evidence>
<dbReference type="Pfam" id="PF12937">
    <property type="entry name" value="F-box-like"/>
    <property type="match status" value="1"/>
</dbReference>
<dbReference type="Proteomes" id="UP000092154">
    <property type="component" value="Unassembled WGS sequence"/>
</dbReference>
<feature type="compositionally biased region" description="Basic and acidic residues" evidence="1">
    <location>
        <begin position="1"/>
        <end position="10"/>
    </location>
</feature>
<keyword evidence="4" id="KW-1185">Reference proteome</keyword>